<protein>
    <recommendedName>
        <fullName evidence="1">Phasin domain-containing protein</fullName>
    </recommendedName>
</protein>
<proteinExistence type="predicted"/>
<dbReference type="RefSeq" id="WP_062226161.1">
    <property type="nucleotide sequence ID" value="NZ_BBWR01000002.1"/>
</dbReference>
<dbReference type="EMBL" id="LC066377">
    <property type="protein sequence ID" value="BAT28384.1"/>
    <property type="molecule type" value="Genomic_DNA"/>
</dbReference>
<evidence type="ECO:0000313" key="2">
    <source>
        <dbReference type="EMBL" id="BAT28384.1"/>
    </source>
</evidence>
<dbReference type="InterPro" id="IPR010127">
    <property type="entry name" value="Phasin_subfam-1"/>
</dbReference>
<sequence length="116" mass="13094">MQFFDDTNRFGKEAVDGAMKSVSAVTKGFQQIAVEAGDYTKRSYEQSAQHFEKLAQVRTLDKVIELQSDYAKTAYEAWLSQATRMGEIFSDIAKESYKPLEAAFPNVARPDLNRTV</sequence>
<evidence type="ECO:0000259" key="1">
    <source>
        <dbReference type="Pfam" id="PF09361"/>
    </source>
</evidence>
<reference evidence="2" key="1">
    <citation type="journal article" date="2015" name="Proc. Natl. Acad. Sci. U.S.A.">
        <title>Bacterial clade with the ribosomal RNA operon on a small plasmid rather than the chromosome.</title>
        <authorList>
            <person name="Anda M."/>
            <person name="Ohtsubo Y."/>
            <person name="Okubo T."/>
            <person name="Sugawara M."/>
            <person name="Nagata Y."/>
            <person name="Tsuda M."/>
            <person name="Minamisawa K."/>
            <person name="Mitsui H."/>
        </authorList>
    </citation>
    <scope>NUCLEOTIDE SEQUENCE</scope>
    <source>
        <strain evidence="2">JCM 14755</strain>
    </source>
</reference>
<accession>A0A0P0Z2Z3</accession>
<dbReference type="AlphaFoldDB" id="A0A0P0Z2Z3"/>
<feature type="domain" description="Phasin" evidence="1">
    <location>
        <begin position="7"/>
        <end position="103"/>
    </location>
</feature>
<organism evidence="2">
    <name type="scientific">Aureimonas frigidaquae</name>
    <dbReference type="NCBI Taxonomy" id="424757"/>
    <lineage>
        <taxon>Bacteria</taxon>
        <taxon>Pseudomonadati</taxon>
        <taxon>Pseudomonadota</taxon>
        <taxon>Alphaproteobacteria</taxon>
        <taxon>Hyphomicrobiales</taxon>
        <taxon>Aurantimonadaceae</taxon>
        <taxon>Aureimonas</taxon>
    </lineage>
</organism>
<name>A0A0P0Z2Z3_9HYPH</name>
<dbReference type="Pfam" id="PF09361">
    <property type="entry name" value="Phasin_2"/>
    <property type="match status" value="1"/>
</dbReference>
<dbReference type="InterPro" id="IPR018968">
    <property type="entry name" value="Phasin"/>
</dbReference>
<dbReference type="NCBIfam" id="TIGR01841">
    <property type="entry name" value="phasin"/>
    <property type="match status" value="1"/>
</dbReference>
<dbReference type="OrthoDB" id="7678100at2"/>